<evidence type="ECO:0000313" key="8">
    <source>
        <dbReference type="Proteomes" id="UP000184543"/>
    </source>
</evidence>
<feature type="binding site" evidence="3">
    <location>
        <position position="183"/>
    </location>
    <ligand>
        <name>Cu cation</name>
        <dbReference type="ChEBI" id="CHEBI:23378"/>
    </ligand>
</feature>
<evidence type="ECO:0000313" key="7">
    <source>
        <dbReference type="EMBL" id="SHI57222.1"/>
    </source>
</evidence>
<keyword evidence="8" id="KW-1185">Reference proteome</keyword>
<sequence length="224" mass="25700">MRSIFGKYKFFILTLFGLSAVIVYLFFNALQPKKTLAIYQPSMVNPELVDTTIQYVKKYHTIADFSLVNQNGDTITQDDYDGKIYVADFFFTTCPTICPIMTKNMADIQEQIKDDPEVLLLSHSVTPQIDSVAQLKKYAIEKGVDDSKWNLVTGDKKQIYELARKSYLAVKDDGDGGPYDMIHTENFILVDKERRIRGFYDGTKKEEVDQLLEDLALLKNSYKD</sequence>
<keyword evidence="5" id="KW-0472">Membrane</keyword>
<proteinExistence type="inferred from homology"/>
<accession>A0A1M6C889</accession>
<keyword evidence="4" id="KW-1015">Disulfide bond</keyword>
<keyword evidence="2 3" id="KW-0186">Copper</keyword>
<organism evidence="7 8">
    <name type="scientific">Pseudozobellia thermophila</name>
    <dbReference type="NCBI Taxonomy" id="192903"/>
    <lineage>
        <taxon>Bacteria</taxon>
        <taxon>Pseudomonadati</taxon>
        <taxon>Bacteroidota</taxon>
        <taxon>Flavobacteriia</taxon>
        <taxon>Flavobacteriales</taxon>
        <taxon>Flavobacteriaceae</taxon>
        <taxon>Pseudozobellia</taxon>
    </lineage>
</organism>
<dbReference type="PANTHER" id="PTHR12151">
    <property type="entry name" value="ELECTRON TRANSPORT PROTIN SCO1/SENC FAMILY MEMBER"/>
    <property type="match status" value="1"/>
</dbReference>
<evidence type="ECO:0000259" key="6">
    <source>
        <dbReference type="PROSITE" id="PS51352"/>
    </source>
</evidence>
<dbReference type="InterPro" id="IPR013766">
    <property type="entry name" value="Thioredoxin_domain"/>
</dbReference>
<protein>
    <submittedName>
        <fullName evidence="7">Protein SCO1/2</fullName>
    </submittedName>
</protein>
<dbReference type="EMBL" id="FQYU01000001">
    <property type="protein sequence ID" value="SHI57222.1"/>
    <property type="molecule type" value="Genomic_DNA"/>
</dbReference>
<evidence type="ECO:0000256" key="1">
    <source>
        <dbReference type="ARBA" id="ARBA00010996"/>
    </source>
</evidence>
<dbReference type="PANTHER" id="PTHR12151:SF25">
    <property type="entry name" value="LINALOOL DEHYDRATASE_ISOMERASE DOMAIN-CONTAINING PROTEIN"/>
    <property type="match status" value="1"/>
</dbReference>
<dbReference type="Gene3D" id="3.40.30.10">
    <property type="entry name" value="Glutaredoxin"/>
    <property type="match status" value="1"/>
</dbReference>
<dbReference type="SUPFAM" id="SSF52833">
    <property type="entry name" value="Thioredoxin-like"/>
    <property type="match status" value="1"/>
</dbReference>
<keyword evidence="5" id="KW-0812">Transmembrane</keyword>
<gene>
    <name evidence="7" type="ORF">SAMN04488513_101677</name>
</gene>
<dbReference type="InterPro" id="IPR003782">
    <property type="entry name" value="SCO1/SenC"/>
</dbReference>
<dbReference type="CDD" id="cd02968">
    <property type="entry name" value="SCO"/>
    <property type="match status" value="1"/>
</dbReference>
<evidence type="ECO:0000256" key="4">
    <source>
        <dbReference type="PIRSR" id="PIRSR603782-2"/>
    </source>
</evidence>
<dbReference type="AlphaFoldDB" id="A0A1M6C889"/>
<evidence type="ECO:0000256" key="2">
    <source>
        <dbReference type="ARBA" id="ARBA00023008"/>
    </source>
</evidence>
<keyword evidence="3" id="KW-0479">Metal-binding</keyword>
<dbReference type="STRING" id="192903.SAMN04488513_101677"/>
<evidence type="ECO:0000256" key="5">
    <source>
        <dbReference type="SAM" id="Phobius"/>
    </source>
</evidence>
<name>A0A1M6C889_9FLAO</name>
<comment type="similarity">
    <text evidence="1">Belongs to the SCO1/2 family.</text>
</comment>
<dbReference type="Pfam" id="PF02630">
    <property type="entry name" value="SCO1-SenC"/>
    <property type="match status" value="1"/>
</dbReference>
<feature type="binding site" evidence="3">
    <location>
        <position position="94"/>
    </location>
    <ligand>
        <name>Cu cation</name>
        <dbReference type="ChEBI" id="CHEBI:23378"/>
    </ligand>
</feature>
<feature type="domain" description="Thioredoxin" evidence="6">
    <location>
        <begin position="56"/>
        <end position="220"/>
    </location>
</feature>
<dbReference type="GO" id="GO:0046872">
    <property type="term" value="F:metal ion binding"/>
    <property type="evidence" value="ECO:0007669"/>
    <property type="project" value="UniProtKB-KW"/>
</dbReference>
<feature type="disulfide bond" description="Redox-active" evidence="4">
    <location>
        <begin position="94"/>
        <end position="98"/>
    </location>
</feature>
<dbReference type="Proteomes" id="UP000184543">
    <property type="component" value="Unassembled WGS sequence"/>
</dbReference>
<feature type="transmembrane region" description="Helical" evidence="5">
    <location>
        <begin position="12"/>
        <end position="30"/>
    </location>
</feature>
<dbReference type="PROSITE" id="PS51352">
    <property type="entry name" value="THIOREDOXIN_2"/>
    <property type="match status" value="1"/>
</dbReference>
<dbReference type="RefSeq" id="WP_072988487.1">
    <property type="nucleotide sequence ID" value="NZ_FQYU01000001.1"/>
</dbReference>
<reference evidence="8" key="1">
    <citation type="submission" date="2016-11" db="EMBL/GenBank/DDBJ databases">
        <authorList>
            <person name="Varghese N."/>
            <person name="Submissions S."/>
        </authorList>
    </citation>
    <scope>NUCLEOTIDE SEQUENCE [LARGE SCALE GENOMIC DNA]</scope>
    <source>
        <strain evidence="8">DSM 19858</strain>
    </source>
</reference>
<keyword evidence="5" id="KW-1133">Transmembrane helix</keyword>
<dbReference type="OrthoDB" id="9811998at2"/>
<evidence type="ECO:0000256" key="3">
    <source>
        <dbReference type="PIRSR" id="PIRSR603782-1"/>
    </source>
</evidence>
<dbReference type="InterPro" id="IPR036249">
    <property type="entry name" value="Thioredoxin-like_sf"/>
</dbReference>
<feature type="binding site" evidence="3">
    <location>
        <position position="98"/>
    </location>
    <ligand>
        <name>Cu cation</name>
        <dbReference type="ChEBI" id="CHEBI:23378"/>
    </ligand>
</feature>